<proteinExistence type="predicted"/>
<protein>
    <recommendedName>
        <fullName evidence="4">TIGR04086 family membrane protein</fullName>
    </recommendedName>
</protein>
<feature type="transmembrane region" description="Helical" evidence="1">
    <location>
        <begin position="99"/>
        <end position="118"/>
    </location>
</feature>
<keyword evidence="1" id="KW-0472">Membrane</keyword>
<comment type="caution">
    <text evidence="2">The sequence shown here is derived from an EMBL/GenBank/DDBJ whole genome shotgun (WGS) entry which is preliminary data.</text>
</comment>
<dbReference type="AlphaFoldDB" id="A0AAW5PHI4"/>
<dbReference type="Proteomes" id="UP001320691">
    <property type="component" value="Unassembled WGS sequence"/>
</dbReference>
<evidence type="ECO:0008006" key="4">
    <source>
        <dbReference type="Google" id="ProtNLM"/>
    </source>
</evidence>
<accession>A0AAW5PHI4</accession>
<gene>
    <name evidence="2" type="ORF">M2412_001153</name>
</gene>
<reference evidence="2" key="1">
    <citation type="submission" date="2022-08" db="EMBL/GenBank/DDBJ databases">
        <title>Genomic analyses of the natural microbiome of Caenorhabditis elegans.</title>
        <authorList>
            <person name="Samuel B."/>
        </authorList>
    </citation>
    <scope>NUCLEOTIDE SEQUENCE</scope>
    <source>
        <strain evidence="2">BIGb0277</strain>
    </source>
</reference>
<name>A0AAW5PHI4_9GAMM</name>
<feature type="transmembrane region" description="Helical" evidence="1">
    <location>
        <begin position="39"/>
        <end position="56"/>
    </location>
</feature>
<dbReference type="RefSeq" id="WP_259259956.1">
    <property type="nucleotide sequence ID" value="NZ_JANUEK010000002.1"/>
</dbReference>
<evidence type="ECO:0000256" key="1">
    <source>
        <dbReference type="SAM" id="Phobius"/>
    </source>
</evidence>
<sequence length="124" mass="13233">MWRQVVAIFTVAALVLATAHFLGISIIARSGFAFETSDIFSSASGMWFALFGGLISKRYQFAFAVGLLYLGFWGLAIHFVNAGTHAGLVEIFSVNVPNIAVSILSGMLGACVGVFVGSRRRAEP</sequence>
<keyword evidence="1" id="KW-1133">Transmembrane helix</keyword>
<dbReference type="EMBL" id="JANUEK010000002">
    <property type="protein sequence ID" value="MCS4279186.1"/>
    <property type="molecule type" value="Genomic_DNA"/>
</dbReference>
<keyword evidence="1" id="KW-0812">Transmembrane</keyword>
<evidence type="ECO:0000313" key="2">
    <source>
        <dbReference type="EMBL" id="MCS4279186.1"/>
    </source>
</evidence>
<organism evidence="2 3">
    <name type="scientific">Stenotrophomonas rhizophila</name>
    <dbReference type="NCBI Taxonomy" id="216778"/>
    <lineage>
        <taxon>Bacteria</taxon>
        <taxon>Pseudomonadati</taxon>
        <taxon>Pseudomonadota</taxon>
        <taxon>Gammaproteobacteria</taxon>
        <taxon>Lysobacterales</taxon>
        <taxon>Lysobacteraceae</taxon>
        <taxon>Stenotrophomonas</taxon>
    </lineage>
</organism>
<evidence type="ECO:0000313" key="3">
    <source>
        <dbReference type="Proteomes" id="UP001320691"/>
    </source>
</evidence>
<feature type="transmembrane region" description="Helical" evidence="1">
    <location>
        <begin position="61"/>
        <end position="79"/>
    </location>
</feature>